<dbReference type="SUPFAM" id="SSF69593">
    <property type="entry name" value="Glycerol-3-phosphate (1)-acyltransferase"/>
    <property type="match status" value="1"/>
</dbReference>
<dbReference type="AlphaFoldDB" id="A0A1M6J5N9"/>
<proteinExistence type="predicted"/>
<evidence type="ECO:0000313" key="2">
    <source>
        <dbReference type="EMBL" id="SHJ41941.1"/>
    </source>
</evidence>
<dbReference type="OrthoDB" id="1113830at2"/>
<sequence length="292" mass="31794">MTSTRQGHPLDGALRSRLHLPETSLFRLGLVRAALHTTDAVSQLFLGQTFFSLRAAEALLDEIGDKTGLALVEDLLSRRGGTKIIPHGLGYVPAQGAVIIASTHPTGLFEFLAHITALQRQRSDIKVVANLEAQDFLGKDNIVPVRISKKNQALSARSTHEAMQNHLKSGGALLIFGSGRVPYRTQDKLVEPAWRNGTSKISKRCDAPIVPAALDAKNSQYYYTLRKFSRYFSMRNDNIGAQIGSLRYAAELLEKLGGTYDVHYAPPKAPGTDSATLKSTAEGLVPGLYLSE</sequence>
<dbReference type="RefSeq" id="WP_073251773.1">
    <property type="nucleotide sequence ID" value="NZ_FQZQ01000008.1"/>
</dbReference>
<gene>
    <name evidence="2" type="ORF">SAMN05444000_108113</name>
</gene>
<dbReference type="EMBL" id="FQZQ01000008">
    <property type="protein sequence ID" value="SHJ41941.1"/>
    <property type="molecule type" value="Genomic_DNA"/>
</dbReference>
<dbReference type="STRING" id="1470563.SAMN05444000_108113"/>
<dbReference type="InterPro" id="IPR002123">
    <property type="entry name" value="Plipid/glycerol_acylTrfase"/>
</dbReference>
<accession>A0A1M6J5N9</accession>
<reference evidence="3" key="1">
    <citation type="submission" date="2016-11" db="EMBL/GenBank/DDBJ databases">
        <authorList>
            <person name="Varghese N."/>
            <person name="Submissions S."/>
        </authorList>
    </citation>
    <scope>NUCLEOTIDE SEQUENCE [LARGE SCALE GENOMIC DNA]</scope>
    <source>
        <strain evidence="3">DSM 100564</strain>
    </source>
</reference>
<protein>
    <recommendedName>
        <fullName evidence="1">Phospholipid/glycerol acyltransferase domain-containing protein</fullName>
    </recommendedName>
</protein>
<evidence type="ECO:0000259" key="1">
    <source>
        <dbReference type="SMART" id="SM00563"/>
    </source>
</evidence>
<evidence type="ECO:0000313" key="3">
    <source>
        <dbReference type="Proteomes" id="UP000183982"/>
    </source>
</evidence>
<keyword evidence="3" id="KW-1185">Reference proteome</keyword>
<dbReference type="Proteomes" id="UP000183982">
    <property type="component" value="Unassembled WGS sequence"/>
</dbReference>
<name>A0A1M6J5N9_9RHOB</name>
<organism evidence="2 3">
    <name type="scientific">Shimia gijangensis</name>
    <dbReference type="NCBI Taxonomy" id="1470563"/>
    <lineage>
        <taxon>Bacteria</taxon>
        <taxon>Pseudomonadati</taxon>
        <taxon>Pseudomonadota</taxon>
        <taxon>Alphaproteobacteria</taxon>
        <taxon>Rhodobacterales</taxon>
        <taxon>Roseobacteraceae</taxon>
    </lineage>
</organism>
<dbReference type="SMART" id="SM00563">
    <property type="entry name" value="PlsC"/>
    <property type="match status" value="1"/>
</dbReference>
<feature type="domain" description="Phospholipid/glycerol acyltransferase" evidence="1">
    <location>
        <begin position="98"/>
        <end position="217"/>
    </location>
</feature>
<dbReference type="GO" id="GO:0016746">
    <property type="term" value="F:acyltransferase activity"/>
    <property type="evidence" value="ECO:0007669"/>
    <property type="project" value="InterPro"/>
</dbReference>